<proteinExistence type="predicted"/>
<organism evidence="1 2">
    <name type="scientific">Nostocoides japonicum T1-X7</name>
    <dbReference type="NCBI Taxonomy" id="1194083"/>
    <lineage>
        <taxon>Bacteria</taxon>
        <taxon>Bacillati</taxon>
        <taxon>Actinomycetota</taxon>
        <taxon>Actinomycetes</taxon>
        <taxon>Micrococcales</taxon>
        <taxon>Intrasporangiaceae</taxon>
        <taxon>Nostocoides</taxon>
    </lineage>
</organism>
<keyword evidence="2" id="KW-1185">Reference proteome</keyword>
<evidence type="ECO:0000313" key="1">
    <source>
        <dbReference type="EMBL" id="CCH79135.1"/>
    </source>
</evidence>
<evidence type="ECO:0000313" key="2">
    <source>
        <dbReference type="Proteomes" id="UP000035721"/>
    </source>
</evidence>
<protein>
    <submittedName>
        <fullName evidence="1">Uncharacterized protein</fullName>
    </submittedName>
</protein>
<sequence>MTSLGHPYDVLMYVDAEGVKPFDVWLLTVPPRMAARLFAVIDSVAKAPPHRFSGGGAWEAMHGEMAGWYEVRQRGGRVLYRAFCLLDSTTIPERPALVVVTGMTKPNGATFSARDYAKVRAMGEHYWTTTPRPAY</sequence>
<dbReference type="RefSeq" id="WP_053080167.1">
    <property type="nucleotide sequence ID" value="NZ_HF570958.1"/>
</dbReference>
<comment type="caution">
    <text evidence="1">The sequence shown here is derived from an EMBL/GenBank/DDBJ whole genome shotgun (WGS) entry which is preliminary data.</text>
</comment>
<dbReference type="EMBL" id="CAJB01000339">
    <property type="protein sequence ID" value="CCH79135.1"/>
    <property type="molecule type" value="Genomic_DNA"/>
</dbReference>
<dbReference type="STRING" id="1194083.BN12_4030010"/>
<name>A0A077M4U6_9MICO</name>
<gene>
    <name evidence="1" type="ORF">BN12_4030010</name>
</gene>
<dbReference type="Proteomes" id="UP000035721">
    <property type="component" value="Unassembled WGS sequence"/>
</dbReference>
<reference evidence="1 2" key="1">
    <citation type="journal article" date="2013" name="ISME J.">
        <title>A metabolic model for members of the genus Tetrasphaera involved in enhanced biological phosphorus removal.</title>
        <authorList>
            <person name="Kristiansen R."/>
            <person name="Nguyen H.T.T."/>
            <person name="Saunders A.M."/>
            <person name="Nielsen J.L."/>
            <person name="Wimmer R."/>
            <person name="Le V.Q."/>
            <person name="McIlroy S.J."/>
            <person name="Petrovski S."/>
            <person name="Seviour R.J."/>
            <person name="Calteau A."/>
            <person name="Nielsen K.L."/>
            <person name="Nielsen P.H."/>
        </authorList>
    </citation>
    <scope>NUCLEOTIDE SEQUENCE [LARGE SCALE GENOMIC DNA]</scope>
    <source>
        <strain evidence="1 2">T1-X7</strain>
    </source>
</reference>
<dbReference type="OrthoDB" id="4735425at2"/>
<dbReference type="AlphaFoldDB" id="A0A077M4U6"/>
<accession>A0A077M4U6</accession>